<reference evidence="1 2" key="1">
    <citation type="submission" date="2019-12" db="EMBL/GenBank/DDBJ databases">
        <title>Sporaefaciens musculi gen. nov., sp. nov., a novel bacterium isolated from the caecum of an obese mouse.</title>
        <authorList>
            <person name="Rasmussen T.S."/>
            <person name="Streidl T."/>
            <person name="Hitch T.C.A."/>
            <person name="Wortmann E."/>
            <person name="Deptula P."/>
            <person name="Hansen M."/>
            <person name="Nielsen D.S."/>
            <person name="Clavel T."/>
            <person name="Vogensen F.K."/>
        </authorList>
    </citation>
    <scope>NUCLEOTIDE SEQUENCE [LARGE SCALE GENOMIC DNA]</scope>
    <source>
        <strain evidence="1 2">WCA-9-b2</strain>
    </source>
</reference>
<evidence type="ECO:0000313" key="1">
    <source>
        <dbReference type="EMBL" id="MXP77201.1"/>
    </source>
</evidence>
<keyword evidence="2" id="KW-1185">Reference proteome</keyword>
<name>A0A7X3SKA9_9FIRM</name>
<comment type="caution">
    <text evidence="1">The sequence shown here is derived from an EMBL/GenBank/DDBJ whole genome shotgun (WGS) entry which is preliminary data.</text>
</comment>
<dbReference type="Proteomes" id="UP000460412">
    <property type="component" value="Unassembled WGS sequence"/>
</dbReference>
<evidence type="ECO:0000313" key="2">
    <source>
        <dbReference type="Proteomes" id="UP000460412"/>
    </source>
</evidence>
<gene>
    <name evidence="1" type="ORF">GN277_18010</name>
</gene>
<accession>A0A7X3SKA9</accession>
<dbReference type="RefSeq" id="WP_159752328.1">
    <property type="nucleotide sequence ID" value="NZ_CATIYY010000244.1"/>
</dbReference>
<proteinExistence type="predicted"/>
<protein>
    <submittedName>
        <fullName evidence="1">Uncharacterized protein</fullName>
    </submittedName>
</protein>
<sequence>MSVEQLQRFFDFIMGDDLDFYDEYTINLTGEEQERIYREIMRKISELEDGR</sequence>
<dbReference type="AlphaFoldDB" id="A0A7X3SKA9"/>
<organism evidence="1 2">
    <name type="scientific">Sporofaciens musculi</name>
    <dbReference type="NCBI Taxonomy" id="2681861"/>
    <lineage>
        <taxon>Bacteria</taxon>
        <taxon>Bacillati</taxon>
        <taxon>Bacillota</taxon>
        <taxon>Clostridia</taxon>
        <taxon>Lachnospirales</taxon>
        <taxon>Lachnospiraceae</taxon>
        <taxon>Sporofaciens</taxon>
    </lineage>
</organism>
<dbReference type="EMBL" id="WUQX01000001">
    <property type="protein sequence ID" value="MXP77201.1"/>
    <property type="molecule type" value="Genomic_DNA"/>
</dbReference>